<accession>A0A1G2M334</accession>
<dbReference type="SUPFAM" id="SSF143034">
    <property type="entry name" value="L35p-like"/>
    <property type="match status" value="1"/>
</dbReference>
<name>A0A1G2M334_9BACT</name>
<gene>
    <name evidence="1" type="ORF">A2664_01750</name>
</gene>
<evidence type="ECO:0000313" key="1">
    <source>
        <dbReference type="EMBL" id="OHA18174.1"/>
    </source>
</evidence>
<dbReference type="EMBL" id="MHRF01000007">
    <property type="protein sequence ID" value="OHA18174.1"/>
    <property type="molecule type" value="Genomic_DNA"/>
</dbReference>
<dbReference type="Proteomes" id="UP000178873">
    <property type="component" value="Unassembled WGS sequence"/>
</dbReference>
<organism evidence="1 2">
    <name type="scientific">Candidatus Taylorbacteria bacterium RIFCSPHIGHO2_01_FULL_46_22b</name>
    <dbReference type="NCBI Taxonomy" id="1802301"/>
    <lineage>
        <taxon>Bacteria</taxon>
        <taxon>Candidatus Tayloriibacteriota</taxon>
    </lineage>
</organism>
<reference evidence="1 2" key="1">
    <citation type="journal article" date="2016" name="Nat. Commun.">
        <title>Thousands of microbial genomes shed light on interconnected biogeochemical processes in an aquifer system.</title>
        <authorList>
            <person name="Anantharaman K."/>
            <person name="Brown C.T."/>
            <person name="Hug L.A."/>
            <person name="Sharon I."/>
            <person name="Castelle C.J."/>
            <person name="Probst A.J."/>
            <person name="Thomas B.C."/>
            <person name="Singh A."/>
            <person name="Wilkins M.J."/>
            <person name="Karaoz U."/>
            <person name="Brodie E.L."/>
            <person name="Williams K.H."/>
            <person name="Hubbard S.S."/>
            <person name="Banfield J.F."/>
        </authorList>
    </citation>
    <scope>NUCLEOTIDE SEQUENCE [LARGE SCALE GENOMIC DNA]</scope>
</reference>
<comment type="caution">
    <text evidence="1">The sequence shown here is derived from an EMBL/GenBank/DDBJ whole genome shotgun (WGS) entry which is preliminary data.</text>
</comment>
<evidence type="ECO:0000313" key="2">
    <source>
        <dbReference type="Proteomes" id="UP000178873"/>
    </source>
</evidence>
<dbReference type="InterPro" id="IPR037229">
    <property type="entry name" value="Ribosomal_bL35_sf"/>
</dbReference>
<evidence type="ECO:0008006" key="3">
    <source>
        <dbReference type="Google" id="ProtNLM"/>
    </source>
</evidence>
<proteinExistence type="predicted"/>
<dbReference type="STRING" id="1802301.A2664_01750"/>
<sequence length="60" mass="7092">MKTNKTFMKRLRVTKNGKIKMRAKGHNHFNAKEGRRHQLAKKRMTSFVITQKSSSRFITT</sequence>
<dbReference type="Gene3D" id="4.10.410.60">
    <property type="match status" value="1"/>
</dbReference>
<dbReference type="AlphaFoldDB" id="A0A1G2M334"/>
<protein>
    <recommendedName>
        <fullName evidence="3">50S ribosomal protein L35</fullName>
    </recommendedName>
</protein>